<comment type="caution">
    <text evidence="2">The sequence shown here is derived from an EMBL/GenBank/DDBJ whole genome shotgun (WGS) entry which is preliminary data.</text>
</comment>
<proteinExistence type="predicted"/>
<reference evidence="2" key="2">
    <citation type="journal article" date="2023" name="Microbiol Resour">
        <title>Decontamination and Annotation of the Draft Genome Sequence of the Oomycete Lagenidium giganteum ARSEF 373.</title>
        <authorList>
            <person name="Morgan W.R."/>
            <person name="Tartar A."/>
        </authorList>
    </citation>
    <scope>NUCLEOTIDE SEQUENCE</scope>
    <source>
        <strain evidence="2">ARSEF 373</strain>
    </source>
</reference>
<dbReference type="AlphaFoldDB" id="A0AAV2Z119"/>
<keyword evidence="3" id="KW-1185">Reference proteome</keyword>
<protein>
    <recommendedName>
        <fullName evidence="4">Endonuclease/exonuclease/phosphatase domain-containing protein</fullName>
    </recommendedName>
</protein>
<sequence>MRVNGAPIYIHNVYEPTVDSDRARFFEAMETSMFEATATHFVLGDFNLALNPTLDASSNVDRPDLGGTNSPAKR</sequence>
<dbReference type="EMBL" id="DAKRPA010000054">
    <property type="protein sequence ID" value="DBA01031.1"/>
    <property type="molecule type" value="Genomic_DNA"/>
</dbReference>
<name>A0AAV2Z119_9STRA</name>
<gene>
    <name evidence="2" type="ORF">N0F65_002641</name>
</gene>
<dbReference type="InterPro" id="IPR036691">
    <property type="entry name" value="Endo/exonu/phosph_ase_sf"/>
</dbReference>
<dbReference type="Proteomes" id="UP001146120">
    <property type="component" value="Unassembled WGS sequence"/>
</dbReference>
<feature type="region of interest" description="Disordered" evidence="1">
    <location>
        <begin position="52"/>
        <end position="74"/>
    </location>
</feature>
<dbReference type="SUPFAM" id="SSF56219">
    <property type="entry name" value="DNase I-like"/>
    <property type="match status" value="1"/>
</dbReference>
<accession>A0AAV2Z119</accession>
<evidence type="ECO:0000313" key="3">
    <source>
        <dbReference type="Proteomes" id="UP001146120"/>
    </source>
</evidence>
<evidence type="ECO:0000256" key="1">
    <source>
        <dbReference type="SAM" id="MobiDB-lite"/>
    </source>
</evidence>
<reference evidence="2" key="1">
    <citation type="submission" date="2022-11" db="EMBL/GenBank/DDBJ databases">
        <authorList>
            <person name="Morgan W.R."/>
            <person name="Tartar A."/>
        </authorList>
    </citation>
    <scope>NUCLEOTIDE SEQUENCE</scope>
    <source>
        <strain evidence="2">ARSEF 373</strain>
    </source>
</reference>
<evidence type="ECO:0000313" key="2">
    <source>
        <dbReference type="EMBL" id="DBA01031.1"/>
    </source>
</evidence>
<evidence type="ECO:0008006" key="4">
    <source>
        <dbReference type="Google" id="ProtNLM"/>
    </source>
</evidence>
<organism evidence="2 3">
    <name type="scientific">Lagenidium giganteum</name>
    <dbReference type="NCBI Taxonomy" id="4803"/>
    <lineage>
        <taxon>Eukaryota</taxon>
        <taxon>Sar</taxon>
        <taxon>Stramenopiles</taxon>
        <taxon>Oomycota</taxon>
        <taxon>Peronosporomycetes</taxon>
        <taxon>Pythiales</taxon>
        <taxon>Pythiaceae</taxon>
    </lineage>
</organism>